<proteinExistence type="predicted"/>
<evidence type="ECO:0000256" key="1">
    <source>
        <dbReference type="SAM" id="Phobius"/>
    </source>
</evidence>
<keyword evidence="1" id="KW-1133">Transmembrane helix</keyword>
<dbReference type="Gene3D" id="3.10.450.50">
    <property type="match status" value="1"/>
</dbReference>
<evidence type="ECO:0000313" key="2">
    <source>
        <dbReference type="EMBL" id="VAV98815.1"/>
    </source>
</evidence>
<name>A0A3B0SVJ7_9ZZZZ</name>
<dbReference type="InterPro" id="IPR032710">
    <property type="entry name" value="NTF2-like_dom_sf"/>
</dbReference>
<organism evidence="2">
    <name type="scientific">hydrothermal vent metagenome</name>
    <dbReference type="NCBI Taxonomy" id="652676"/>
    <lineage>
        <taxon>unclassified sequences</taxon>
        <taxon>metagenomes</taxon>
        <taxon>ecological metagenomes</taxon>
    </lineage>
</organism>
<dbReference type="EMBL" id="UOEI01000243">
    <property type="protein sequence ID" value="VAV98815.1"/>
    <property type="molecule type" value="Genomic_DNA"/>
</dbReference>
<keyword evidence="1" id="KW-0472">Membrane</keyword>
<sequence length="275" mass="30224">MTIDTAFAALVEANPVPDAEAYAEHRLQAAAFLTATRERTTNMKTIETQLPTKETTRRKWQPLVAVAAFFLVIALGVAAALMFQGNKEVTNVPAPPFDTPREATEAYHVVLNAGDGDAYLALFADDANDGILNSSGITPDDKIKARVEAMDAYGITWTVEECVDETSLRTKCTVVQDDPINEMLLGIREWKASVVVTIDEAGRIERIGVNGLPPDGEIDTDRADAYEAWVTENYPELLNEVRFQLWGSDPLERSGAEIGRDDLATIREFVAQYEG</sequence>
<dbReference type="SUPFAM" id="SSF54427">
    <property type="entry name" value="NTF2-like"/>
    <property type="match status" value="1"/>
</dbReference>
<feature type="transmembrane region" description="Helical" evidence="1">
    <location>
        <begin position="63"/>
        <end position="83"/>
    </location>
</feature>
<dbReference type="AlphaFoldDB" id="A0A3B0SVJ7"/>
<accession>A0A3B0SVJ7</accession>
<protein>
    <submittedName>
        <fullName evidence="2">Uncharacterized protein</fullName>
    </submittedName>
</protein>
<keyword evidence="1" id="KW-0812">Transmembrane</keyword>
<reference evidence="2" key="1">
    <citation type="submission" date="2018-06" db="EMBL/GenBank/DDBJ databases">
        <authorList>
            <person name="Zhirakovskaya E."/>
        </authorList>
    </citation>
    <scope>NUCLEOTIDE SEQUENCE</scope>
</reference>
<gene>
    <name evidence="2" type="ORF">MNBD_ACTINO01-1778</name>
</gene>